<dbReference type="Pfam" id="PF17261">
    <property type="entry name" value="DUF5327"/>
    <property type="match status" value="1"/>
</dbReference>
<protein>
    <recommendedName>
        <fullName evidence="4">YwdI family protein</fullName>
    </recommendedName>
</protein>
<dbReference type="GeneID" id="93846082"/>
<reference evidence="2 3" key="1">
    <citation type="journal article" date="2016" name="Front. Microbiol.">
        <title>Comprehensive Phylogenetic Analysis of Bovine Non-aureus Staphylococci Species Based on Whole-Genome Sequencing.</title>
        <authorList>
            <person name="Naushad S."/>
            <person name="Barkema H.W."/>
            <person name="Luby C."/>
            <person name="Condas L.A."/>
            <person name="Nobrega D.B."/>
            <person name="Carson D.A."/>
            <person name="De Buck J."/>
        </authorList>
    </citation>
    <scope>NUCLEOTIDE SEQUENCE [LARGE SCALE GENOMIC DNA]</scope>
    <source>
        <strain evidence="2 3">SNUC 1388</strain>
    </source>
</reference>
<dbReference type="Proteomes" id="UP000283576">
    <property type="component" value="Unassembled WGS sequence"/>
</dbReference>
<feature type="compositionally biased region" description="Polar residues" evidence="1">
    <location>
        <begin position="96"/>
        <end position="108"/>
    </location>
</feature>
<dbReference type="InterPro" id="IPR035218">
    <property type="entry name" value="DUF5327"/>
</dbReference>
<feature type="compositionally biased region" description="Polar residues" evidence="1">
    <location>
        <begin position="58"/>
        <end position="77"/>
    </location>
</feature>
<evidence type="ECO:0000313" key="3">
    <source>
        <dbReference type="Proteomes" id="UP000283576"/>
    </source>
</evidence>
<sequence length="127" mass="14028">MEKEKVIQLIEQELVQADEASSKVEFEKHIYAIRTLTELVTSDSNNVSFYEQRQVLSKSAHSQGLSQSNTSVTTNQPKSDEISMAELKAMGGHVPSKQQTTTSDNAVSGNRMVTDDELGNGESIFDF</sequence>
<accession>A0A2T4SW35</accession>
<feature type="region of interest" description="Disordered" evidence="1">
    <location>
        <begin position="91"/>
        <end position="127"/>
    </location>
</feature>
<proteinExistence type="predicted"/>
<gene>
    <name evidence="2" type="ORF">BUZ01_07490</name>
</gene>
<name>A0A2T4SW35_STAGA</name>
<dbReference type="EMBL" id="QXRZ01000004">
    <property type="protein sequence ID" value="RIL42697.1"/>
    <property type="molecule type" value="Genomic_DNA"/>
</dbReference>
<evidence type="ECO:0000313" key="2">
    <source>
        <dbReference type="EMBL" id="RIL42697.1"/>
    </source>
</evidence>
<dbReference type="AlphaFoldDB" id="A0A2T4SW35"/>
<dbReference type="RefSeq" id="WP_107527372.1">
    <property type="nucleotide sequence ID" value="NZ_CP069082.1"/>
</dbReference>
<evidence type="ECO:0000256" key="1">
    <source>
        <dbReference type="SAM" id="MobiDB-lite"/>
    </source>
</evidence>
<organism evidence="2 3">
    <name type="scientific">Staphylococcus gallinarum</name>
    <dbReference type="NCBI Taxonomy" id="1293"/>
    <lineage>
        <taxon>Bacteria</taxon>
        <taxon>Bacillati</taxon>
        <taxon>Bacillota</taxon>
        <taxon>Bacilli</taxon>
        <taxon>Bacillales</taxon>
        <taxon>Staphylococcaceae</taxon>
        <taxon>Staphylococcus</taxon>
    </lineage>
</organism>
<comment type="caution">
    <text evidence="2">The sequence shown here is derived from an EMBL/GenBank/DDBJ whole genome shotgun (WGS) entry which is preliminary data.</text>
</comment>
<evidence type="ECO:0008006" key="4">
    <source>
        <dbReference type="Google" id="ProtNLM"/>
    </source>
</evidence>
<feature type="region of interest" description="Disordered" evidence="1">
    <location>
        <begin position="58"/>
        <end position="78"/>
    </location>
</feature>